<dbReference type="Proteomes" id="UP000237000">
    <property type="component" value="Unassembled WGS sequence"/>
</dbReference>
<sequence length="124" mass="14227">MKKKKKKKRWWKALEGNRGMESGNSEARELLTFLIVRVLEEEAFQEEEEEEVAAVSRKENHHDHEFIPSERSGYGCGVGWLRLAQASSFQPQRKTGGPITTKHLLLHVARLTRILGLCMGRAQE</sequence>
<dbReference type="AlphaFoldDB" id="A0A2P5F7U9"/>
<organism evidence="1 2">
    <name type="scientific">Trema orientale</name>
    <name type="common">Charcoal tree</name>
    <name type="synonym">Celtis orientalis</name>
    <dbReference type="NCBI Taxonomy" id="63057"/>
    <lineage>
        <taxon>Eukaryota</taxon>
        <taxon>Viridiplantae</taxon>
        <taxon>Streptophyta</taxon>
        <taxon>Embryophyta</taxon>
        <taxon>Tracheophyta</taxon>
        <taxon>Spermatophyta</taxon>
        <taxon>Magnoliopsida</taxon>
        <taxon>eudicotyledons</taxon>
        <taxon>Gunneridae</taxon>
        <taxon>Pentapetalae</taxon>
        <taxon>rosids</taxon>
        <taxon>fabids</taxon>
        <taxon>Rosales</taxon>
        <taxon>Cannabaceae</taxon>
        <taxon>Trema</taxon>
    </lineage>
</organism>
<evidence type="ECO:0000313" key="2">
    <source>
        <dbReference type="Proteomes" id="UP000237000"/>
    </source>
</evidence>
<dbReference type="EMBL" id="JXTC01000055">
    <property type="protein sequence ID" value="PON93873.1"/>
    <property type="molecule type" value="Genomic_DNA"/>
</dbReference>
<protein>
    <submittedName>
        <fullName evidence="1">Uncharacterized protein</fullName>
    </submittedName>
</protein>
<proteinExistence type="predicted"/>
<dbReference type="InParanoid" id="A0A2P5F7U9"/>
<dbReference type="OrthoDB" id="10619433at2759"/>
<comment type="caution">
    <text evidence="1">The sequence shown here is derived from an EMBL/GenBank/DDBJ whole genome shotgun (WGS) entry which is preliminary data.</text>
</comment>
<keyword evidence="2" id="KW-1185">Reference proteome</keyword>
<name>A0A2P5F7U9_TREOI</name>
<gene>
    <name evidence="1" type="ORF">TorRG33x02_102630</name>
</gene>
<evidence type="ECO:0000313" key="1">
    <source>
        <dbReference type="EMBL" id="PON93873.1"/>
    </source>
</evidence>
<reference evidence="2" key="1">
    <citation type="submission" date="2016-06" db="EMBL/GenBank/DDBJ databases">
        <title>Parallel loss of symbiosis genes in relatives of nitrogen-fixing non-legume Parasponia.</title>
        <authorList>
            <person name="Van Velzen R."/>
            <person name="Holmer R."/>
            <person name="Bu F."/>
            <person name="Rutten L."/>
            <person name="Van Zeijl A."/>
            <person name="Liu W."/>
            <person name="Santuari L."/>
            <person name="Cao Q."/>
            <person name="Sharma T."/>
            <person name="Shen D."/>
            <person name="Roswanjaya Y."/>
            <person name="Wardhani T."/>
            <person name="Kalhor M.S."/>
            <person name="Jansen J."/>
            <person name="Van den Hoogen J."/>
            <person name="Gungor B."/>
            <person name="Hartog M."/>
            <person name="Hontelez J."/>
            <person name="Verver J."/>
            <person name="Yang W.-C."/>
            <person name="Schijlen E."/>
            <person name="Repin R."/>
            <person name="Schilthuizen M."/>
            <person name="Schranz E."/>
            <person name="Heidstra R."/>
            <person name="Miyata K."/>
            <person name="Fedorova E."/>
            <person name="Kohlen W."/>
            <person name="Bisseling T."/>
            <person name="Smit S."/>
            <person name="Geurts R."/>
        </authorList>
    </citation>
    <scope>NUCLEOTIDE SEQUENCE [LARGE SCALE GENOMIC DNA]</scope>
    <source>
        <strain evidence="2">cv. RG33-2</strain>
    </source>
</reference>
<accession>A0A2P5F7U9</accession>